<keyword evidence="6" id="KW-0931">ER-Golgi transport</keyword>
<evidence type="ECO:0000313" key="13">
    <source>
        <dbReference type="EMBL" id="PSS03752.1"/>
    </source>
</evidence>
<sequence>MARLSFDPLAPPATTKQADPMIDLDRLLNRLQQTILRADAERERRLRYSEYERQKLHFNVDYARTLLTRLDQDAFSIKVLTRKQDTQDDLKRKRDLLDHITDRLKDLEEMGAHLEEDDTDDEEDEIMKTIITTPSNNLETSPADVTIHELGETVEREKDCSAGPRLTAEESGNLINDRTSEKPEAITSGNLRSRGRQANASESDKVRNDLDTAKTTGATTSSLFGNRSTGQNDTSTSEAILDHQRKEQEVVTEDLLRMASQLKLSSQRFGEALQEDTEVLSRAGEGLSKNELSLEAAARRMGAITKMTEGKGWWGRIMLYAWIYGLMVVLMLVVFVLPKLRF</sequence>
<dbReference type="EMBL" id="KZ678373">
    <property type="protein sequence ID" value="PSS03752.1"/>
    <property type="molecule type" value="Genomic_DNA"/>
</dbReference>
<feature type="region of interest" description="Disordered" evidence="11">
    <location>
        <begin position="154"/>
        <end position="238"/>
    </location>
</feature>
<evidence type="ECO:0000256" key="11">
    <source>
        <dbReference type="SAM" id="MobiDB-lite"/>
    </source>
</evidence>
<dbReference type="GO" id="GO:0006890">
    <property type="term" value="P:retrograde vesicle-mediated transport, Golgi to endoplasmic reticulum"/>
    <property type="evidence" value="ECO:0007669"/>
    <property type="project" value="TreeGrafter"/>
</dbReference>
<dbReference type="Pfam" id="PF09753">
    <property type="entry name" value="Use1"/>
    <property type="match status" value="1"/>
</dbReference>
<reference evidence="13 14" key="1">
    <citation type="journal article" date="2018" name="Mycol. Prog.">
        <title>Coniella lustricola, a new species from submerged detritus.</title>
        <authorList>
            <person name="Raudabaugh D.B."/>
            <person name="Iturriaga T."/>
            <person name="Carver A."/>
            <person name="Mondo S."/>
            <person name="Pangilinan J."/>
            <person name="Lipzen A."/>
            <person name="He G."/>
            <person name="Amirebrahimi M."/>
            <person name="Grigoriev I.V."/>
            <person name="Miller A.N."/>
        </authorList>
    </citation>
    <scope>NUCLEOTIDE SEQUENCE [LARGE SCALE GENOMIC DNA]</scope>
    <source>
        <strain evidence="13 14">B22-T-1</strain>
    </source>
</reference>
<dbReference type="PANTHER" id="PTHR13050:SF7">
    <property type="entry name" value="VESICLE TRANSPORT PROTEIN USE1"/>
    <property type="match status" value="1"/>
</dbReference>
<name>A0A2T3AMT7_9PEZI</name>
<feature type="compositionally biased region" description="Basic and acidic residues" evidence="11">
    <location>
        <begin position="202"/>
        <end position="212"/>
    </location>
</feature>
<gene>
    <name evidence="13" type="ORF">BD289DRAFT_420107</name>
</gene>
<comment type="similarity">
    <text evidence="2">Belongs to the USE1 family.</text>
</comment>
<evidence type="ECO:0000256" key="9">
    <source>
        <dbReference type="ARBA" id="ARBA00023136"/>
    </source>
</evidence>
<keyword evidence="8 12" id="KW-1133">Transmembrane helix</keyword>
<keyword evidence="4 12" id="KW-0812">Transmembrane</keyword>
<evidence type="ECO:0000256" key="1">
    <source>
        <dbReference type="ARBA" id="ARBA00004163"/>
    </source>
</evidence>
<keyword evidence="3" id="KW-0813">Transport</keyword>
<dbReference type="GO" id="GO:0005484">
    <property type="term" value="F:SNAP receptor activity"/>
    <property type="evidence" value="ECO:0007669"/>
    <property type="project" value="TreeGrafter"/>
</dbReference>
<keyword evidence="9 12" id="KW-0472">Membrane</keyword>
<dbReference type="GO" id="GO:0015031">
    <property type="term" value="P:protein transport"/>
    <property type="evidence" value="ECO:0007669"/>
    <property type="project" value="UniProtKB-KW"/>
</dbReference>
<dbReference type="GO" id="GO:0031201">
    <property type="term" value="C:SNARE complex"/>
    <property type="evidence" value="ECO:0007669"/>
    <property type="project" value="TreeGrafter"/>
</dbReference>
<dbReference type="Proteomes" id="UP000241462">
    <property type="component" value="Unassembled WGS sequence"/>
</dbReference>
<dbReference type="OrthoDB" id="3231855at2759"/>
<evidence type="ECO:0000256" key="5">
    <source>
        <dbReference type="ARBA" id="ARBA00022824"/>
    </source>
</evidence>
<evidence type="ECO:0000256" key="3">
    <source>
        <dbReference type="ARBA" id="ARBA00022448"/>
    </source>
</evidence>
<evidence type="ECO:0000313" key="14">
    <source>
        <dbReference type="Proteomes" id="UP000241462"/>
    </source>
</evidence>
<dbReference type="STRING" id="2025994.A0A2T3AMT7"/>
<evidence type="ECO:0000256" key="8">
    <source>
        <dbReference type="ARBA" id="ARBA00022989"/>
    </source>
</evidence>
<dbReference type="InParanoid" id="A0A2T3AMT7"/>
<comment type="subcellular location">
    <subcellularLocation>
        <location evidence="1">Endoplasmic reticulum membrane</location>
        <topology evidence="1">Single-pass type IV membrane protein</topology>
    </subcellularLocation>
</comment>
<evidence type="ECO:0000256" key="2">
    <source>
        <dbReference type="ARBA" id="ARBA00007891"/>
    </source>
</evidence>
<evidence type="ECO:0008006" key="15">
    <source>
        <dbReference type="Google" id="ProtNLM"/>
    </source>
</evidence>
<dbReference type="CDD" id="cd15860">
    <property type="entry name" value="SNARE_USE1"/>
    <property type="match status" value="1"/>
</dbReference>
<dbReference type="InterPro" id="IPR019150">
    <property type="entry name" value="Vesicle_transport_protein_Use1"/>
</dbReference>
<accession>A0A2T3AMT7</accession>
<evidence type="ECO:0000256" key="7">
    <source>
        <dbReference type="ARBA" id="ARBA00022927"/>
    </source>
</evidence>
<keyword evidence="7" id="KW-0653">Protein transport</keyword>
<feature type="transmembrane region" description="Helical" evidence="12">
    <location>
        <begin position="313"/>
        <end position="337"/>
    </location>
</feature>
<keyword evidence="14" id="KW-1185">Reference proteome</keyword>
<dbReference type="AlphaFoldDB" id="A0A2T3AMT7"/>
<feature type="compositionally biased region" description="Polar residues" evidence="11">
    <location>
        <begin position="213"/>
        <end position="238"/>
    </location>
</feature>
<dbReference type="PANTHER" id="PTHR13050">
    <property type="entry name" value="USE1-LIKE PROTEIN"/>
    <property type="match status" value="1"/>
</dbReference>
<keyword evidence="10" id="KW-0175">Coiled coil</keyword>
<proteinExistence type="inferred from homology"/>
<feature type="coiled-coil region" evidence="10">
    <location>
        <begin position="90"/>
        <end position="117"/>
    </location>
</feature>
<feature type="compositionally biased region" description="Polar residues" evidence="11">
    <location>
        <begin position="187"/>
        <end position="201"/>
    </location>
</feature>
<keyword evidence="5" id="KW-0256">Endoplasmic reticulum</keyword>
<evidence type="ECO:0000256" key="12">
    <source>
        <dbReference type="SAM" id="Phobius"/>
    </source>
</evidence>
<evidence type="ECO:0000256" key="6">
    <source>
        <dbReference type="ARBA" id="ARBA00022892"/>
    </source>
</evidence>
<dbReference type="GO" id="GO:0005789">
    <property type="term" value="C:endoplasmic reticulum membrane"/>
    <property type="evidence" value="ECO:0007669"/>
    <property type="project" value="UniProtKB-SubCell"/>
</dbReference>
<evidence type="ECO:0000256" key="4">
    <source>
        <dbReference type="ARBA" id="ARBA00022692"/>
    </source>
</evidence>
<organism evidence="13 14">
    <name type="scientific">Coniella lustricola</name>
    <dbReference type="NCBI Taxonomy" id="2025994"/>
    <lineage>
        <taxon>Eukaryota</taxon>
        <taxon>Fungi</taxon>
        <taxon>Dikarya</taxon>
        <taxon>Ascomycota</taxon>
        <taxon>Pezizomycotina</taxon>
        <taxon>Sordariomycetes</taxon>
        <taxon>Sordariomycetidae</taxon>
        <taxon>Diaporthales</taxon>
        <taxon>Schizoparmaceae</taxon>
        <taxon>Coniella</taxon>
    </lineage>
</organism>
<protein>
    <recommendedName>
        <fullName evidence="15">Synaptobrevin</fullName>
    </recommendedName>
</protein>
<evidence type="ECO:0000256" key="10">
    <source>
        <dbReference type="SAM" id="Coils"/>
    </source>
</evidence>